<dbReference type="InterPro" id="IPR041698">
    <property type="entry name" value="Methyltransf_25"/>
</dbReference>
<dbReference type="Gene3D" id="3.40.50.150">
    <property type="entry name" value="Vaccinia Virus protein VP39"/>
    <property type="match status" value="1"/>
</dbReference>
<evidence type="ECO:0000259" key="1">
    <source>
        <dbReference type="Pfam" id="PF13649"/>
    </source>
</evidence>
<proteinExistence type="predicted"/>
<dbReference type="PANTHER" id="PTHR43591">
    <property type="entry name" value="METHYLTRANSFERASE"/>
    <property type="match status" value="1"/>
</dbReference>
<dbReference type="Pfam" id="PF13649">
    <property type="entry name" value="Methyltransf_25"/>
    <property type="match status" value="1"/>
</dbReference>
<evidence type="ECO:0000313" key="3">
    <source>
        <dbReference type="Proteomes" id="UP000694558"/>
    </source>
</evidence>
<sequence length="244" mass="27124">MSDSRRTVEDARVNFQTCKSPNAKDRVKFYDTWAETYNKVSLKDFLFNFGFTFCSSVENIVLTVVFDHSLVSYRAPHLAVNFLSENFTGTPEEALVLDVACGTGLVAKLMVELGFRRFVGVDGSKGMLDQAAESGLYQDLNQALLGSDPLPAQPGAFDVVMIIGALRPGFVPVSVIKEIYQAAKPGNQVDPRSEAGDEYKVSMEQELQLMEDEGLWTLVATKEMHRYISSVARCQVLLRFTLRS</sequence>
<dbReference type="CDD" id="cd02440">
    <property type="entry name" value="AdoMet_MTases"/>
    <property type="match status" value="1"/>
</dbReference>
<accession>A0A8D3E2Y0</accession>
<organism evidence="2 3">
    <name type="scientific">Scophthalmus maximus</name>
    <name type="common">Turbot</name>
    <name type="synonym">Psetta maxima</name>
    <dbReference type="NCBI Taxonomy" id="52904"/>
    <lineage>
        <taxon>Eukaryota</taxon>
        <taxon>Metazoa</taxon>
        <taxon>Chordata</taxon>
        <taxon>Craniata</taxon>
        <taxon>Vertebrata</taxon>
        <taxon>Euteleostomi</taxon>
        <taxon>Actinopterygii</taxon>
        <taxon>Neopterygii</taxon>
        <taxon>Teleostei</taxon>
        <taxon>Neoteleostei</taxon>
        <taxon>Acanthomorphata</taxon>
        <taxon>Carangaria</taxon>
        <taxon>Pleuronectiformes</taxon>
        <taxon>Pleuronectoidei</taxon>
        <taxon>Scophthalmidae</taxon>
        <taxon>Scophthalmus</taxon>
    </lineage>
</organism>
<dbReference type="SUPFAM" id="SSF53335">
    <property type="entry name" value="S-adenosyl-L-methionine-dependent methyltransferases"/>
    <property type="match status" value="1"/>
</dbReference>
<dbReference type="Proteomes" id="UP000694558">
    <property type="component" value="Chromosome 16"/>
</dbReference>
<reference evidence="2" key="2">
    <citation type="submission" date="2025-08" db="UniProtKB">
        <authorList>
            <consortium name="Ensembl"/>
        </authorList>
    </citation>
    <scope>IDENTIFICATION</scope>
</reference>
<reference evidence="2" key="1">
    <citation type="submission" date="2023-05" db="EMBL/GenBank/DDBJ databases">
        <title>High-quality long-read genome of Scophthalmus maximus.</title>
        <authorList>
            <person name="Lien S."/>
            <person name="Martinez P."/>
        </authorList>
    </citation>
    <scope>NUCLEOTIDE SEQUENCE [LARGE SCALE GENOMIC DNA]</scope>
</reference>
<dbReference type="AlphaFoldDB" id="A0A8D3E2Y0"/>
<name>A0A8D3E2Y0_SCOMX</name>
<protein>
    <recommendedName>
        <fullName evidence="1">Methyltransferase domain-containing protein</fullName>
    </recommendedName>
</protein>
<dbReference type="GeneTree" id="ENSGT00530000063975"/>
<feature type="domain" description="Methyltransferase" evidence="1">
    <location>
        <begin position="96"/>
        <end position="186"/>
    </location>
</feature>
<dbReference type="Ensembl" id="ENSSMAT00000042405.1">
    <property type="protein sequence ID" value="ENSSMAP00000066139.1"/>
    <property type="gene ID" value="ENSSMAG00000034933.1"/>
</dbReference>
<dbReference type="InterPro" id="IPR029063">
    <property type="entry name" value="SAM-dependent_MTases_sf"/>
</dbReference>
<gene>
    <name evidence="2" type="primary">LOC118284939</name>
</gene>
<dbReference type="PANTHER" id="PTHR43591:SF101">
    <property type="entry name" value="METHYLTRANSFERASE-LIKE PROTEIN 27"/>
    <property type="match status" value="1"/>
</dbReference>
<evidence type="ECO:0000313" key="2">
    <source>
        <dbReference type="Ensembl" id="ENSSMAP00000066139.1"/>
    </source>
</evidence>